<evidence type="ECO:0000259" key="1">
    <source>
        <dbReference type="Pfam" id="PF07726"/>
    </source>
</evidence>
<evidence type="ECO:0000259" key="2">
    <source>
        <dbReference type="Pfam" id="PF17863"/>
    </source>
</evidence>
<comment type="caution">
    <text evidence="3">The sequence shown here is derived from an EMBL/GenBank/DDBJ whole genome shotgun (WGS) entry which is preliminary data.</text>
</comment>
<organism evidence="3 4">
    <name type="scientific">Psychromonas aquatilis</name>
    <dbReference type="NCBI Taxonomy" id="2005072"/>
    <lineage>
        <taxon>Bacteria</taxon>
        <taxon>Pseudomonadati</taxon>
        <taxon>Pseudomonadota</taxon>
        <taxon>Gammaproteobacteria</taxon>
        <taxon>Alteromonadales</taxon>
        <taxon>Psychromonadaceae</taxon>
        <taxon>Psychromonas</taxon>
    </lineage>
</organism>
<dbReference type="EMBL" id="JBAKAZ010000004">
    <property type="protein sequence ID" value="MEL0628308.1"/>
    <property type="molecule type" value="Genomic_DNA"/>
</dbReference>
<dbReference type="PANTHER" id="PTHR42759">
    <property type="entry name" value="MOXR FAMILY PROTEIN"/>
    <property type="match status" value="1"/>
</dbReference>
<reference evidence="3 4" key="1">
    <citation type="submission" date="2024-02" db="EMBL/GenBank/DDBJ databases">
        <title>Bacteria isolated from the canopy kelp, Nereocystis luetkeana.</title>
        <authorList>
            <person name="Pfister C.A."/>
            <person name="Younker I.T."/>
            <person name="Light S.H."/>
        </authorList>
    </citation>
    <scope>NUCLEOTIDE SEQUENCE [LARGE SCALE GENOMIC DNA]</scope>
    <source>
        <strain evidence="3 4">TI.1.05</strain>
    </source>
</reference>
<dbReference type="Proteomes" id="UP001369082">
    <property type="component" value="Unassembled WGS sequence"/>
</dbReference>
<dbReference type="RefSeq" id="WP_341596258.1">
    <property type="nucleotide sequence ID" value="NZ_JBAKAZ010000004.1"/>
</dbReference>
<dbReference type="Gene3D" id="3.40.50.300">
    <property type="entry name" value="P-loop containing nucleotide triphosphate hydrolases"/>
    <property type="match status" value="1"/>
</dbReference>
<gene>
    <name evidence="3" type="ORF">V6256_01690</name>
</gene>
<feature type="domain" description="ATPase AAA-3" evidence="1">
    <location>
        <begin position="36"/>
        <end position="166"/>
    </location>
</feature>
<dbReference type="InterPro" id="IPR027417">
    <property type="entry name" value="P-loop_NTPase"/>
</dbReference>
<name>A0ABU9GLZ3_9GAMM</name>
<dbReference type="PIRSF" id="PIRSF002849">
    <property type="entry name" value="AAA_ATPase_chaperone_MoxR_prd"/>
    <property type="match status" value="1"/>
</dbReference>
<protein>
    <submittedName>
        <fullName evidence="3">MoxR family ATPase</fullName>
    </submittedName>
</protein>
<dbReference type="PANTHER" id="PTHR42759:SF1">
    <property type="entry name" value="MAGNESIUM-CHELATASE SUBUNIT CHLD"/>
    <property type="match status" value="1"/>
</dbReference>
<dbReference type="InterPro" id="IPR050764">
    <property type="entry name" value="CbbQ/NirQ/NorQ/GpvN"/>
</dbReference>
<keyword evidence="4" id="KW-1185">Reference proteome</keyword>
<accession>A0ABU9GLZ3</accession>
<dbReference type="InterPro" id="IPR041628">
    <property type="entry name" value="ChlI/MoxR_AAA_lid"/>
</dbReference>
<feature type="domain" description="ChlI/MoxR AAA lid" evidence="2">
    <location>
        <begin position="246"/>
        <end position="311"/>
    </location>
</feature>
<dbReference type="InterPro" id="IPR011703">
    <property type="entry name" value="ATPase_AAA-3"/>
</dbReference>
<dbReference type="Pfam" id="PF17863">
    <property type="entry name" value="AAA_lid_2"/>
    <property type="match status" value="1"/>
</dbReference>
<dbReference type="SUPFAM" id="SSF52540">
    <property type="entry name" value="P-loop containing nucleoside triphosphate hydrolases"/>
    <property type="match status" value="1"/>
</dbReference>
<dbReference type="Gene3D" id="1.10.8.80">
    <property type="entry name" value="Magnesium chelatase subunit I, C-Terminal domain"/>
    <property type="match status" value="1"/>
</dbReference>
<proteinExistence type="predicted"/>
<sequence length="319" mass="35819">MIKQQLNQLRDYLNKMILGQSELVDSLLIALLADGHILVESPPGLAKTRAINALSDGIEGDFHRIQFTPDLLPSDVTGTDIFRQETGQFTFEKGPIFHNLILADEINRAPAKVQSALLEAMAERQVTVGKTTYPLPDLFLVMATQNPLEQEGTYPLPEAQLDRFIMHLELNYPDAKTEKQILQLNQKEILKEAVAKVTPLLNEQIFAMRDAVMKVTIAEHLEQYLIDLIIATREPARFSEQLGEWISYGASPRATLALMRTAKARAWLNGRDFVTPEDIINNLYPVLRHRLILSYEAEAQGVSANRVIQEIINQVAIAG</sequence>
<evidence type="ECO:0000313" key="3">
    <source>
        <dbReference type="EMBL" id="MEL0628308.1"/>
    </source>
</evidence>
<dbReference type="Pfam" id="PF07726">
    <property type="entry name" value="AAA_3"/>
    <property type="match status" value="1"/>
</dbReference>
<evidence type="ECO:0000313" key="4">
    <source>
        <dbReference type="Proteomes" id="UP001369082"/>
    </source>
</evidence>